<reference evidence="3 4" key="1">
    <citation type="submission" date="2014-09" db="EMBL/GenBank/DDBJ databases">
        <title>Vibrio maritimus JCM 19240. (C210) whole genome shotgun sequence.</title>
        <authorList>
            <person name="Sawabe T."/>
            <person name="Meirelles P."/>
            <person name="Nakanishi M."/>
            <person name="Sayaka M."/>
            <person name="Hattori M."/>
            <person name="Ohkuma M."/>
        </authorList>
    </citation>
    <scope>NUCLEOTIDE SEQUENCE [LARGE SCALE GENOMIC DNA]</scope>
    <source>
        <strain evidence="3 4">JCM 19240</strain>
    </source>
</reference>
<name>A0A090TFL1_9VIBR</name>
<dbReference type="Proteomes" id="UP000029224">
    <property type="component" value="Unassembled WGS sequence"/>
</dbReference>
<accession>A0A090TFL1</accession>
<dbReference type="Pfam" id="PF02397">
    <property type="entry name" value="Bac_transf"/>
    <property type="match status" value="1"/>
</dbReference>
<organism evidence="3 4">
    <name type="scientific">Vibrio maritimus</name>
    <dbReference type="NCBI Taxonomy" id="990268"/>
    <lineage>
        <taxon>Bacteria</taxon>
        <taxon>Pseudomonadati</taxon>
        <taxon>Pseudomonadota</taxon>
        <taxon>Gammaproteobacteria</taxon>
        <taxon>Vibrionales</taxon>
        <taxon>Vibrionaceae</taxon>
        <taxon>Vibrio</taxon>
    </lineage>
</organism>
<gene>
    <name evidence="3" type="ORF">JCM19240_671</name>
</gene>
<comment type="caution">
    <text evidence="3">The sequence shown here is derived from an EMBL/GenBank/DDBJ whole genome shotgun (WGS) entry which is preliminary data.</text>
</comment>
<proteinExistence type="inferred from homology"/>
<evidence type="ECO:0000313" key="3">
    <source>
        <dbReference type="EMBL" id="GAL37524.1"/>
    </source>
</evidence>
<dbReference type="PANTHER" id="PTHR30576:SF10">
    <property type="entry name" value="SLL5057 PROTEIN"/>
    <property type="match status" value="1"/>
</dbReference>
<evidence type="ECO:0000256" key="1">
    <source>
        <dbReference type="ARBA" id="ARBA00006464"/>
    </source>
</evidence>
<dbReference type="GO" id="GO:0016780">
    <property type="term" value="F:phosphotransferase activity, for other substituted phosphate groups"/>
    <property type="evidence" value="ECO:0007669"/>
    <property type="project" value="TreeGrafter"/>
</dbReference>
<comment type="similarity">
    <text evidence="1">Belongs to the bacterial sugar transferase family.</text>
</comment>
<evidence type="ECO:0000313" key="4">
    <source>
        <dbReference type="Proteomes" id="UP000029224"/>
    </source>
</evidence>
<feature type="domain" description="Bacterial sugar transferase" evidence="2">
    <location>
        <begin position="7"/>
        <end position="176"/>
    </location>
</feature>
<reference evidence="3 4" key="2">
    <citation type="submission" date="2014-09" db="EMBL/GenBank/DDBJ databases">
        <authorList>
            <consortium name="NBRP consortium"/>
            <person name="Sawabe T."/>
            <person name="Meirelles P."/>
            <person name="Nakanishi M."/>
            <person name="Sayaka M."/>
            <person name="Hattori M."/>
            <person name="Ohkuma M."/>
        </authorList>
    </citation>
    <scope>NUCLEOTIDE SEQUENCE [LARGE SCALE GENOMIC DNA]</scope>
    <source>
        <strain evidence="3 4">JCM 19240</strain>
    </source>
</reference>
<dbReference type="AlphaFoldDB" id="A0A090TFL1"/>
<evidence type="ECO:0000259" key="2">
    <source>
        <dbReference type="Pfam" id="PF02397"/>
    </source>
</evidence>
<sequence>MNSPLVRLIDISFATIGLCLLWPVMAVVYVLGRFESDSPVFSQTRVGRRGEAFTLYKFRTMAMTTQSVATHMVDAHSVTKLGAFLRKSKLDELPQLVNVLKGEMSFVGPRPCLFNQKELIEERKKLGVDAVLPGITGLAQVNGIDMSEPKKLAQVDARMISNHSLSQYIRLIIATAVGKGSGDRIR</sequence>
<dbReference type="PANTHER" id="PTHR30576">
    <property type="entry name" value="COLANIC BIOSYNTHESIS UDP-GLUCOSE LIPID CARRIER TRANSFERASE"/>
    <property type="match status" value="1"/>
</dbReference>
<dbReference type="EMBL" id="BBMT01000018">
    <property type="protein sequence ID" value="GAL37524.1"/>
    <property type="molecule type" value="Genomic_DNA"/>
</dbReference>
<keyword evidence="3" id="KW-0808">Transferase</keyword>
<keyword evidence="4" id="KW-1185">Reference proteome</keyword>
<dbReference type="InterPro" id="IPR003362">
    <property type="entry name" value="Bact_transf"/>
</dbReference>
<protein>
    <submittedName>
        <fullName evidence="3">Lipid carrier: UDP-N-acetylgalactosaminyltransferase</fullName>
    </submittedName>
</protein>
<dbReference type="OrthoDB" id="9808602at2"/>